<evidence type="ECO:0000259" key="1">
    <source>
        <dbReference type="Pfam" id="PF08818"/>
    </source>
</evidence>
<dbReference type="InterPro" id="IPR014922">
    <property type="entry name" value="YdhG-like"/>
</dbReference>
<gene>
    <name evidence="2" type="ORF">ACFPN1_01880</name>
</gene>
<proteinExistence type="predicted"/>
<comment type="caution">
    <text evidence="2">The sequence shown here is derived from an EMBL/GenBank/DDBJ whole genome shotgun (WGS) entry which is preliminary data.</text>
</comment>
<dbReference type="RefSeq" id="WP_386752500.1">
    <property type="nucleotide sequence ID" value="NZ_JBHSNM010000001.1"/>
</dbReference>
<accession>A0ABW0SIQ9</accession>
<keyword evidence="3" id="KW-1185">Reference proteome</keyword>
<dbReference type="Pfam" id="PF13376">
    <property type="entry name" value="OmdA"/>
    <property type="match status" value="1"/>
</dbReference>
<dbReference type="Gene3D" id="3.90.1150.200">
    <property type="match status" value="1"/>
</dbReference>
<evidence type="ECO:0000313" key="2">
    <source>
        <dbReference type="EMBL" id="MFC5568814.1"/>
    </source>
</evidence>
<dbReference type="Pfam" id="PF08818">
    <property type="entry name" value="DUF1801"/>
    <property type="match status" value="1"/>
</dbReference>
<sequence>MGQRDPRIDAYIDGAAGFARPILVHLRELVHAACPDCVETLKWSAPSFTYRGKILCGMAAFRQHAAFGLWQGDRIVGRESDGAGSSGSDKAETAMGQFGRLKRVADLPGKRVLTGYLREAMQLIDGGVTRSPGRSAPRPPAEVPADLAAALRAHAGARKTFEEFPPGCRREYIEWITEAKREATRAKRVAQTIEWLAEGKRRNWKYEQR</sequence>
<feature type="domain" description="YdhG-like" evidence="1">
    <location>
        <begin position="20"/>
        <end position="121"/>
    </location>
</feature>
<reference evidence="3" key="1">
    <citation type="journal article" date="2019" name="Int. J. Syst. Evol. Microbiol.">
        <title>The Global Catalogue of Microorganisms (GCM) 10K type strain sequencing project: providing services to taxonomists for standard genome sequencing and annotation.</title>
        <authorList>
            <consortium name="The Broad Institute Genomics Platform"/>
            <consortium name="The Broad Institute Genome Sequencing Center for Infectious Disease"/>
            <person name="Wu L."/>
            <person name="Ma J."/>
        </authorList>
    </citation>
    <scope>NUCLEOTIDE SEQUENCE [LARGE SCALE GENOMIC DNA]</scope>
    <source>
        <strain evidence="3">KACC 11407</strain>
    </source>
</reference>
<organism evidence="2 3">
    <name type="scientific">Lysobacter yangpyeongensis</name>
    <dbReference type="NCBI Taxonomy" id="346182"/>
    <lineage>
        <taxon>Bacteria</taxon>
        <taxon>Pseudomonadati</taxon>
        <taxon>Pseudomonadota</taxon>
        <taxon>Gammaproteobacteria</taxon>
        <taxon>Lysobacterales</taxon>
        <taxon>Lysobacteraceae</taxon>
        <taxon>Lysobacter</taxon>
    </lineage>
</organism>
<dbReference type="SUPFAM" id="SSF159888">
    <property type="entry name" value="YdhG-like"/>
    <property type="match status" value="1"/>
</dbReference>
<dbReference type="EMBL" id="JBHSNM010000001">
    <property type="protein sequence ID" value="MFC5568814.1"/>
    <property type="molecule type" value="Genomic_DNA"/>
</dbReference>
<evidence type="ECO:0000313" key="3">
    <source>
        <dbReference type="Proteomes" id="UP001596036"/>
    </source>
</evidence>
<name>A0ABW0SIQ9_9GAMM</name>
<protein>
    <submittedName>
        <fullName evidence="2">YdeI family protein</fullName>
    </submittedName>
</protein>
<dbReference type="Proteomes" id="UP001596036">
    <property type="component" value="Unassembled WGS sequence"/>
</dbReference>